<evidence type="ECO:0000313" key="2">
    <source>
        <dbReference type="Proteomes" id="UP000270678"/>
    </source>
</evidence>
<protein>
    <recommendedName>
        <fullName evidence="3">Acylneuraminate cytidylyltransferase</fullName>
    </recommendedName>
</protein>
<reference evidence="2" key="1">
    <citation type="submission" date="2018-12" db="EMBL/GenBank/DDBJ databases">
        <title>Complete genome sequence of Paenibacillus sp. MBLB1234.</title>
        <authorList>
            <person name="Nam Y.-D."/>
            <person name="Kang J."/>
            <person name="Chung W.-H."/>
            <person name="Park Y.S."/>
        </authorList>
    </citation>
    <scope>NUCLEOTIDE SEQUENCE [LARGE SCALE GENOMIC DNA]</scope>
    <source>
        <strain evidence="2">MBLB1234</strain>
    </source>
</reference>
<dbReference type="OrthoDB" id="9815559at2"/>
<dbReference type="KEGG" id="plut:EI981_26205"/>
<evidence type="ECO:0008006" key="3">
    <source>
        <dbReference type="Google" id="ProtNLM"/>
    </source>
</evidence>
<sequence length="230" mass="26239">MDSLVKVAAVIQARLSSTRLPAKVMKDLNGKTLIERVVNQVRLSKVVDEVWIATSTEPEDDLLELMGNKLGVKVFRGSLGDVLKRYYDTMQISNADIIVRVTADNPFTEPLFIDCGVEYLKLNDLDYVCFDQIPYGSGVEIIRNAALGKAYLSSFEEYDREHVTPYIRNNKDTFKLGKIIPDKLELRRPDVSVTIDTMDDYVKLYKLIKCLEDREHQLSLTNVIEICNKK</sequence>
<organism evidence="1 2">
    <name type="scientific">Paenibacillus lutimineralis</name>
    <dbReference type="NCBI Taxonomy" id="2707005"/>
    <lineage>
        <taxon>Bacteria</taxon>
        <taxon>Bacillati</taxon>
        <taxon>Bacillota</taxon>
        <taxon>Bacilli</taxon>
        <taxon>Bacillales</taxon>
        <taxon>Paenibacillaceae</taxon>
        <taxon>Paenibacillus</taxon>
    </lineage>
</organism>
<dbReference type="PANTHER" id="PTHR42866:SF1">
    <property type="entry name" value="SPORE COAT POLYSACCHARIDE BIOSYNTHESIS PROTEIN SPSF"/>
    <property type="match status" value="1"/>
</dbReference>
<name>A0A3S9V4T4_9BACL</name>
<dbReference type="Gene3D" id="3.90.550.10">
    <property type="entry name" value="Spore Coat Polysaccharide Biosynthesis Protein SpsA, Chain A"/>
    <property type="match status" value="1"/>
</dbReference>
<dbReference type="InterPro" id="IPR029044">
    <property type="entry name" value="Nucleotide-diphossugar_trans"/>
</dbReference>
<dbReference type="EMBL" id="CP034346">
    <property type="protein sequence ID" value="AZS17577.1"/>
    <property type="molecule type" value="Genomic_DNA"/>
</dbReference>
<gene>
    <name evidence="1" type="ORF">EI981_26205</name>
</gene>
<dbReference type="InterPro" id="IPR003329">
    <property type="entry name" value="Cytidylyl_trans"/>
</dbReference>
<dbReference type="SUPFAM" id="SSF53448">
    <property type="entry name" value="Nucleotide-diphospho-sugar transferases"/>
    <property type="match status" value="1"/>
</dbReference>
<proteinExistence type="predicted"/>
<dbReference type="AlphaFoldDB" id="A0A3S9V4T4"/>
<dbReference type="PANTHER" id="PTHR42866">
    <property type="entry name" value="3-DEOXY-MANNO-OCTULOSONATE CYTIDYLYLTRANSFERASE"/>
    <property type="match status" value="1"/>
</dbReference>
<keyword evidence="2" id="KW-1185">Reference proteome</keyword>
<dbReference type="GO" id="GO:0005829">
    <property type="term" value="C:cytosol"/>
    <property type="evidence" value="ECO:0007669"/>
    <property type="project" value="TreeGrafter"/>
</dbReference>
<accession>A0A3S9V4T4</accession>
<dbReference type="Proteomes" id="UP000270678">
    <property type="component" value="Chromosome"/>
</dbReference>
<dbReference type="Pfam" id="PF02348">
    <property type="entry name" value="CTP_transf_3"/>
    <property type="match status" value="1"/>
</dbReference>
<evidence type="ECO:0000313" key="1">
    <source>
        <dbReference type="EMBL" id="AZS17577.1"/>
    </source>
</evidence>